<comment type="caution">
    <text evidence="2">The sequence shown here is derived from an EMBL/GenBank/DDBJ whole genome shotgun (WGS) entry which is preliminary data.</text>
</comment>
<sequence length="306" mass="35210">MNTVYFDSPMSDDQRREQLYRGQLFAYQPRPSVLALVEFGREFVREAFGDIDPALAQHTMTPEAYNAILADFKPRFINHERSKLLVQQLLLDFGCDPEKTYFDVPRMRTVTSNNFLTHGLAYRFDTHRDTWFSAPLNQLNWWFPMYEHESGNALAFHPNYWDRGVANGSENYHMHEWYAEGARLAASGEPDRRERPRAYDELELLEPQLRLVLPPGGVTIFSAAQMHSTVVNQTGRTRYSIDFRTVHIDDVRAHRGAPNHDSASTGTNLIDFFRVSDLARLPKELTDEYEPGTPLLDPAVMQPVSA</sequence>
<evidence type="ECO:0000313" key="2">
    <source>
        <dbReference type="EMBL" id="TLM97117.1"/>
    </source>
</evidence>
<gene>
    <name evidence="2" type="ORF">FDY95_03755</name>
</gene>
<reference evidence="2 3" key="1">
    <citation type="submission" date="2019-05" db="EMBL/GenBank/DDBJ databases">
        <title>Hymenobacter edaphi sp. nov., isolated from abandoned arsenic-contaminated farmland soil.</title>
        <authorList>
            <person name="Nie L."/>
        </authorList>
    </citation>
    <scope>NUCLEOTIDE SEQUENCE [LARGE SCALE GENOMIC DNA]</scope>
    <source>
        <strain evidence="2 3">1-3-3-8</strain>
    </source>
</reference>
<proteinExistence type="predicted"/>
<evidence type="ECO:0000313" key="3">
    <source>
        <dbReference type="Proteomes" id="UP000305517"/>
    </source>
</evidence>
<feature type="region of interest" description="Disordered" evidence="1">
    <location>
        <begin position="286"/>
        <end position="306"/>
    </location>
</feature>
<dbReference type="EMBL" id="VAJM01000001">
    <property type="protein sequence ID" value="TLM97117.1"/>
    <property type="molecule type" value="Genomic_DNA"/>
</dbReference>
<evidence type="ECO:0000256" key="1">
    <source>
        <dbReference type="SAM" id="MobiDB-lite"/>
    </source>
</evidence>
<keyword evidence="3" id="KW-1185">Reference proteome</keyword>
<dbReference type="RefSeq" id="WP_138075360.1">
    <property type="nucleotide sequence ID" value="NZ_VAJM01000001.1"/>
</dbReference>
<dbReference type="AlphaFoldDB" id="A0A5R8WXB7"/>
<accession>A0A5R8WXB7</accession>
<evidence type="ECO:0008006" key="4">
    <source>
        <dbReference type="Google" id="ProtNLM"/>
    </source>
</evidence>
<protein>
    <recommendedName>
        <fullName evidence="4">Phytanoyl-CoA dioxygenase family protein</fullName>
    </recommendedName>
</protein>
<dbReference type="Gene3D" id="2.60.120.620">
    <property type="entry name" value="q2cbj1_9rhob like domain"/>
    <property type="match status" value="1"/>
</dbReference>
<dbReference type="OrthoDB" id="321649at2"/>
<dbReference type="Proteomes" id="UP000305517">
    <property type="component" value="Unassembled WGS sequence"/>
</dbReference>
<name>A0A5R8WXB7_9BACT</name>
<organism evidence="2 3">
    <name type="scientific">Hymenobacter jeollabukensis</name>
    <dbReference type="NCBI Taxonomy" id="2025313"/>
    <lineage>
        <taxon>Bacteria</taxon>
        <taxon>Pseudomonadati</taxon>
        <taxon>Bacteroidota</taxon>
        <taxon>Cytophagia</taxon>
        <taxon>Cytophagales</taxon>
        <taxon>Hymenobacteraceae</taxon>
        <taxon>Hymenobacter</taxon>
    </lineage>
</organism>
<dbReference type="SUPFAM" id="SSF51197">
    <property type="entry name" value="Clavaminate synthase-like"/>
    <property type="match status" value="1"/>
</dbReference>